<dbReference type="InterPro" id="IPR036024">
    <property type="entry name" value="Somatomedin_B-like_dom_sf"/>
</dbReference>
<dbReference type="EMBL" id="CAIIXF020000012">
    <property type="protein sequence ID" value="CAH1801404.1"/>
    <property type="molecule type" value="Genomic_DNA"/>
</dbReference>
<comment type="caution">
    <text evidence="6">The sequence shown here is derived from an EMBL/GenBank/DDBJ whole genome shotgun (WGS) entry which is preliminary data.</text>
</comment>
<dbReference type="Pfam" id="PF19028">
    <property type="entry name" value="TSP1_spondin"/>
    <property type="match status" value="1"/>
</dbReference>
<dbReference type="Gene3D" id="4.10.410.20">
    <property type="match status" value="1"/>
</dbReference>
<keyword evidence="3" id="KW-0325">Glycoprotein</keyword>
<sequence>MSGIKFLAIAVGVLCVLEFASAGCGPHHKRVNAMCCPGRNNTCVAHGARMNHKHANTKRCYCDEDCLRLGDCCTDYPNVCEAQDCVLGEWGEYSECDRTCGMGTSIRKRPILVPTKNGGKECDARIQKRTCFGRRCKTQRGLRHKVQR</sequence>
<dbReference type="Proteomes" id="UP000749559">
    <property type="component" value="Unassembled WGS sequence"/>
</dbReference>
<evidence type="ECO:0000313" key="6">
    <source>
        <dbReference type="EMBL" id="CAH1801404.1"/>
    </source>
</evidence>
<dbReference type="InterPro" id="IPR000884">
    <property type="entry name" value="TSP1_rpt"/>
</dbReference>
<evidence type="ECO:0000256" key="4">
    <source>
        <dbReference type="SAM" id="SignalP"/>
    </source>
</evidence>
<evidence type="ECO:0000256" key="2">
    <source>
        <dbReference type="ARBA" id="ARBA00023157"/>
    </source>
</evidence>
<dbReference type="Pfam" id="PF01033">
    <property type="entry name" value="Somatomedin_B"/>
    <property type="match status" value="1"/>
</dbReference>
<dbReference type="PANTHER" id="PTHR20920:SF5">
    <property type="entry name" value="SMB DOMAIN-CONTAINING PROTEIN"/>
    <property type="match status" value="1"/>
</dbReference>
<feature type="signal peptide" evidence="4">
    <location>
        <begin position="1"/>
        <end position="22"/>
    </location>
</feature>
<dbReference type="Gene3D" id="2.20.100.10">
    <property type="entry name" value="Thrombospondin type-1 (TSP1) repeat"/>
    <property type="match status" value="1"/>
</dbReference>
<protein>
    <recommendedName>
        <fullName evidence="5">SMB domain-containing protein</fullName>
    </recommendedName>
</protein>
<accession>A0A8S4Q6A9</accession>
<dbReference type="InterPro" id="IPR039942">
    <property type="entry name" value="SBSPO"/>
</dbReference>
<evidence type="ECO:0000256" key="1">
    <source>
        <dbReference type="ARBA" id="ARBA00022729"/>
    </source>
</evidence>
<dbReference type="PANTHER" id="PTHR20920">
    <property type="entry name" value="RPE-SPONDIN"/>
    <property type="match status" value="1"/>
</dbReference>
<dbReference type="SMART" id="SM00209">
    <property type="entry name" value="TSP1"/>
    <property type="match status" value="1"/>
</dbReference>
<keyword evidence="1 4" id="KW-0732">Signal</keyword>
<proteinExistence type="predicted"/>
<feature type="domain" description="SMB" evidence="5">
    <location>
        <begin position="39"/>
        <end position="85"/>
    </location>
</feature>
<reference evidence="6" key="1">
    <citation type="submission" date="2022-03" db="EMBL/GenBank/DDBJ databases">
        <authorList>
            <person name="Martin C."/>
        </authorList>
    </citation>
    <scope>NUCLEOTIDE SEQUENCE</scope>
</reference>
<gene>
    <name evidence="6" type="ORF">OFUS_LOCUS25196</name>
</gene>
<name>A0A8S4Q6A9_OWEFU</name>
<dbReference type="SUPFAM" id="SSF90188">
    <property type="entry name" value="Somatomedin B domain"/>
    <property type="match status" value="1"/>
</dbReference>
<keyword evidence="2" id="KW-1015">Disulfide bond</keyword>
<feature type="chain" id="PRO_5035731785" description="SMB domain-containing protein" evidence="4">
    <location>
        <begin position="23"/>
        <end position="148"/>
    </location>
</feature>
<dbReference type="PROSITE" id="PS00524">
    <property type="entry name" value="SMB_1"/>
    <property type="match status" value="1"/>
</dbReference>
<evidence type="ECO:0000313" key="7">
    <source>
        <dbReference type="Proteomes" id="UP000749559"/>
    </source>
</evidence>
<evidence type="ECO:0000256" key="3">
    <source>
        <dbReference type="ARBA" id="ARBA00023180"/>
    </source>
</evidence>
<organism evidence="6 7">
    <name type="scientific">Owenia fusiformis</name>
    <name type="common">Polychaete worm</name>
    <dbReference type="NCBI Taxonomy" id="6347"/>
    <lineage>
        <taxon>Eukaryota</taxon>
        <taxon>Metazoa</taxon>
        <taxon>Spiralia</taxon>
        <taxon>Lophotrochozoa</taxon>
        <taxon>Annelida</taxon>
        <taxon>Polychaeta</taxon>
        <taxon>Sedentaria</taxon>
        <taxon>Canalipalpata</taxon>
        <taxon>Sabellida</taxon>
        <taxon>Oweniida</taxon>
        <taxon>Oweniidae</taxon>
        <taxon>Owenia</taxon>
    </lineage>
</organism>
<dbReference type="InterPro" id="IPR036383">
    <property type="entry name" value="TSP1_rpt_sf"/>
</dbReference>
<dbReference type="OrthoDB" id="98591at2759"/>
<dbReference type="PROSITE" id="PS50092">
    <property type="entry name" value="TSP1"/>
    <property type="match status" value="1"/>
</dbReference>
<dbReference type="InterPro" id="IPR001212">
    <property type="entry name" value="Somatomedin_B_dom"/>
</dbReference>
<keyword evidence="7" id="KW-1185">Reference proteome</keyword>
<dbReference type="AlphaFoldDB" id="A0A8S4Q6A9"/>
<feature type="non-terminal residue" evidence="6">
    <location>
        <position position="1"/>
    </location>
</feature>
<evidence type="ECO:0000259" key="5">
    <source>
        <dbReference type="PROSITE" id="PS50958"/>
    </source>
</evidence>
<dbReference type="PROSITE" id="PS50958">
    <property type="entry name" value="SMB_2"/>
    <property type="match status" value="1"/>
</dbReference>
<dbReference type="InterPro" id="IPR044004">
    <property type="entry name" value="TSP1_spondin_dom"/>
</dbReference>
<dbReference type="SUPFAM" id="SSF82895">
    <property type="entry name" value="TSP-1 type 1 repeat"/>
    <property type="match status" value="1"/>
</dbReference>